<dbReference type="GO" id="GO:0005739">
    <property type="term" value="C:mitochondrion"/>
    <property type="evidence" value="ECO:0007669"/>
    <property type="project" value="TreeGrafter"/>
</dbReference>
<dbReference type="GO" id="GO:0005525">
    <property type="term" value="F:GTP binding"/>
    <property type="evidence" value="ECO:0007669"/>
    <property type="project" value="UniProtKB-KW"/>
</dbReference>
<reference evidence="3 4" key="1">
    <citation type="journal article" date="2019" name="Sci. Data">
        <title>Hybrid genome assembly and annotation of Danionella translucida.</title>
        <authorList>
            <person name="Kadobianskyi M."/>
            <person name="Schulze L."/>
            <person name="Schuelke M."/>
            <person name="Judkewitz B."/>
        </authorList>
    </citation>
    <scope>NUCLEOTIDE SEQUENCE [LARGE SCALE GENOMIC DNA]</scope>
    <source>
        <strain evidence="3 4">Bolton</strain>
    </source>
</reference>
<dbReference type="PANTHER" id="PTHR45782:SF4">
    <property type="entry name" value="MITOCHONDRIAL RIBOSOME-ASSOCIATED GTPASE 1"/>
    <property type="match status" value="1"/>
</dbReference>
<dbReference type="GO" id="GO:0003924">
    <property type="term" value="F:GTPase activity"/>
    <property type="evidence" value="ECO:0007669"/>
    <property type="project" value="TreeGrafter"/>
</dbReference>
<dbReference type="Proteomes" id="UP000316079">
    <property type="component" value="Unassembled WGS sequence"/>
</dbReference>
<dbReference type="FunFam" id="1.10.1580.10:FF:000004">
    <property type="entry name" value="Mitochondrial GTPase 1"/>
    <property type="match status" value="1"/>
</dbReference>
<evidence type="ECO:0000256" key="1">
    <source>
        <dbReference type="ARBA" id="ARBA00022741"/>
    </source>
</evidence>
<dbReference type="OrthoDB" id="269151at2759"/>
<dbReference type="Gene3D" id="1.10.1580.10">
    <property type="match status" value="1"/>
</dbReference>
<accession>A0A553NRT6</accession>
<dbReference type="AlphaFoldDB" id="A0A553NRT6"/>
<dbReference type="EMBL" id="SRMA01026802">
    <property type="protein sequence ID" value="TRY68143.1"/>
    <property type="molecule type" value="Genomic_DNA"/>
</dbReference>
<sequence length="208" mass="24104">MKIYYSLRNAAKFRTMFDFGEQDLVHWFPRHMAKGLKQMRASLRKVDCILELHDARISFFMTENVVPLVTKLIENSSRFHRMEVSVEHFSSFFGFQRFLTEDLTGKKLLPDGTILDHLVGEDIIADYLLFSLNRLERFSYVEKYSLEEPSDNIQHVLKKIAVKIGKTRRMTALTGVGNITVRVPDNSAAAYDFIRSFRKGELGTVMLD</sequence>
<keyword evidence="4" id="KW-1185">Reference proteome</keyword>
<dbReference type="GO" id="GO:0032543">
    <property type="term" value="P:mitochondrial translation"/>
    <property type="evidence" value="ECO:0007669"/>
    <property type="project" value="TreeGrafter"/>
</dbReference>
<protein>
    <submittedName>
        <fullName evidence="3">Uncharacterized protein</fullName>
    </submittedName>
</protein>
<comment type="caution">
    <text evidence="3">The sequence shown here is derived from an EMBL/GenBank/DDBJ whole genome shotgun (WGS) entry which is preliminary data.</text>
</comment>
<keyword evidence="2" id="KW-0342">GTP-binding</keyword>
<evidence type="ECO:0000313" key="4">
    <source>
        <dbReference type="Proteomes" id="UP000316079"/>
    </source>
</evidence>
<gene>
    <name evidence="3" type="ORF">DNTS_030022</name>
</gene>
<evidence type="ECO:0000313" key="3">
    <source>
        <dbReference type="EMBL" id="TRY68143.1"/>
    </source>
</evidence>
<dbReference type="STRING" id="623744.A0A553NRT6"/>
<organism evidence="3 4">
    <name type="scientific">Danionella cerebrum</name>
    <dbReference type="NCBI Taxonomy" id="2873325"/>
    <lineage>
        <taxon>Eukaryota</taxon>
        <taxon>Metazoa</taxon>
        <taxon>Chordata</taxon>
        <taxon>Craniata</taxon>
        <taxon>Vertebrata</taxon>
        <taxon>Euteleostomi</taxon>
        <taxon>Actinopterygii</taxon>
        <taxon>Neopterygii</taxon>
        <taxon>Teleostei</taxon>
        <taxon>Ostariophysi</taxon>
        <taxon>Cypriniformes</taxon>
        <taxon>Danionidae</taxon>
        <taxon>Danioninae</taxon>
        <taxon>Danionella</taxon>
    </lineage>
</organism>
<name>A0A553NRT6_9TELE</name>
<keyword evidence="1" id="KW-0547">Nucleotide-binding</keyword>
<dbReference type="PANTHER" id="PTHR45782">
    <property type="entry name" value="MITOCHONDRIAL RIBOSOME-ASSOCIATED GTPASE 1"/>
    <property type="match status" value="1"/>
</dbReference>
<dbReference type="InterPro" id="IPR023179">
    <property type="entry name" value="GTP-bd_ortho_bundle_sf"/>
</dbReference>
<proteinExistence type="predicted"/>
<evidence type="ECO:0000256" key="2">
    <source>
        <dbReference type="ARBA" id="ARBA00023134"/>
    </source>
</evidence>